<dbReference type="Gramene" id="KQL09465">
    <property type="protein sequence ID" value="KQL09465"/>
    <property type="gene ID" value="SETIT_007961mg"/>
</dbReference>
<dbReference type="InParanoid" id="K3Y197"/>
<sequence>MDQIASQMPSWEDEANIGVGSRDENNDGPEIGAGVWVEGVWQDPLDPHPLPPREGRSMVDFDPDYNPNPSERGRNQYPEGKWRVDVISPAGEPIEPPMVHSKFRNAIGAIIRTKEILDPSISNWLLVPERRKEAMWKLLKQIFILPRSEELRKCVKHYARKQLSESFRWSITPPQWDEFVRQKNSPEALALSQRNRELALSNIHKVHLGLGGKGEFVPNRDKDVLSLALGMKQHGGRIRGVFSKLTIKDGFERGMATYKSHSRYKDDLREAIEKALETSGEPNIQMPMVMMSHPLLGQASTQVYAPSNVGSMIAQPYPIDSIRINTPCSLCFLVGRAGKTKEIAKGLAIPVGGLFEEKPIPHHYACVTVIEINSNYDDHEIEIPTTEDATSEEQRVSTPLDAASEEQQVATPPASLAAASEPMDWPEDHPPPAQAKAGYLDPYAICEVRNNFPSKWGDDHEKLGQHKKATRRPKNGVVTVFHSLDYDQSTYKEFIFILQKLAYQHYITNGGIHNPERPVEMVVCTNFPCHKQPSGSVHCGYYMCEYIRMPGRYTTDPKCEGATFHI</sequence>
<protein>
    <submittedName>
        <fullName evidence="2">Uncharacterized protein</fullName>
    </submittedName>
</protein>
<accession>K3Y197</accession>
<feature type="region of interest" description="Disordered" evidence="1">
    <location>
        <begin position="384"/>
        <end position="426"/>
    </location>
</feature>
<dbReference type="HOGENOM" id="CLU_443067_0_0_1"/>
<evidence type="ECO:0000313" key="2">
    <source>
        <dbReference type="EnsemblPlants" id="KQL09465"/>
    </source>
</evidence>
<dbReference type="EnsemblPlants" id="KQL09465">
    <property type="protein sequence ID" value="KQL09465"/>
    <property type="gene ID" value="SETIT_007961mg"/>
</dbReference>
<name>K3Y197_SETIT</name>
<dbReference type="EMBL" id="AGNK02002218">
    <property type="status" value="NOT_ANNOTATED_CDS"/>
    <property type="molecule type" value="Genomic_DNA"/>
</dbReference>
<proteinExistence type="predicted"/>
<organism evidence="2 3">
    <name type="scientific">Setaria italica</name>
    <name type="common">Foxtail millet</name>
    <name type="synonym">Panicum italicum</name>
    <dbReference type="NCBI Taxonomy" id="4555"/>
    <lineage>
        <taxon>Eukaryota</taxon>
        <taxon>Viridiplantae</taxon>
        <taxon>Streptophyta</taxon>
        <taxon>Embryophyta</taxon>
        <taxon>Tracheophyta</taxon>
        <taxon>Spermatophyta</taxon>
        <taxon>Magnoliopsida</taxon>
        <taxon>Liliopsida</taxon>
        <taxon>Poales</taxon>
        <taxon>Poaceae</taxon>
        <taxon>PACMAD clade</taxon>
        <taxon>Panicoideae</taxon>
        <taxon>Panicodae</taxon>
        <taxon>Paniceae</taxon>
        <taxon>Cenchrinae</taxon>
        <taxon>Setaria</taxon>
    </lineage>
</organism>
<evidence type="ECO:0000256" key="1">
    <source>
        <dbReference type="SAM" id="MobiDB-lite"/>
    </source>
</evidence>
<evidence type="ECO:0000313" key="3">
    <source>
        <dbReference type="Proteomes" id="UP000004995"/>
    </source>
</evidence>
<dbReference type="PANTHER" id="PTHR33018">
    <property type="entry name" value="OS10G0338966 PROTEIN-RELATED"/>
    <property type="match status" value="1"/>
</dbReference>
<feature type="region of interest" description="Disordered" evidence="1">
    <location>
        <begin position="1"/>
        <end position="77"/>
    </location>
</feature>
<dbReference type="AlphaFoldDB" id="K3Y197"/>
<reference evidence="2" key="2">
    <citation type="submission" date="2018-08" db="UniProtKB">
        <authorList>
            <consortium name="EnsemblPlants"/>
        </authorList>
    </citation>
    <scope>IDENTIFICATION</scope>
    <source>
        <strain evidence="2">Yugu1</strain>
    </source>
</reference>
<dbReference type="PANTHER" id="PTHR33018:SF19">
    <property type="entry name" value="OS12G0558775 PROTEIN"/>
    <property type="match status" value="1"/>
</dbReference>
<dbReference type="Proteomes" id="UP000004995">
    <property type="component" value="Unassembled WGS sequence"/>
</dbReference>
<reference evidence="3" key="1">
    <citation type="journal article" date="2012" name="Nat. Biotechnol.">
        <title>Reference genome sequence of the model plant Setaria.</title>
        <authorList>
            <person name="Bennetzen J.L."/>
            <person name="Schmutz J."/>
            <person name="Wang H."/>
            <person name="Percifield R."/>
            <person name="Hawkins J."/>
            <person name="Pontaroli A.C."/>
            <person name="Estep M."/>
            <person name="Feng L."/>
            <person name="Vaughn J.N."/>
            <person name="Grimwood J."/>
            <person name="Jenkins J."/>
            <person name="Barry K."/>
            <person name="Lindquist E."/>
            <person name="Hellsten U."/>
            <person name="Deshpande S."/>
            <person name="Wang X."/>
            <person name="Wu X."/>
            <person name="Mitros T."/>
            <person name="Triplett J."/>
            <person name="Yang X."/>
            <person name="Ye C.Y."/>
            <person name="Mauro-Herrera M."/>
            <person name="Wang L."/>
            <person name="Li P."/>
            <person name="Sharma M."/>
            <person name="Sharma R."/>
            <person name="Ronald P.C."/>
            <person name="Panaud O."/>
            <person name="Kellogg E.A."/>
            <person name="Brutnell T.P."/>
            <person name="Doust A.N."/>
            <person name="Tuskan G.A."/>
            <person name="Rokhsar D."/>
            <person name="Devos K.M."/>
        </authorList>
    </citation>
    <scope>NUCLEOTIDE SEQUENCE [LARGE SCALE GENOMIC DNA]</scope>
    <source>
        <strain evidence="3">cv. Yugu1</strain>
    </source>
</reference>
<keyword evidence="3" id="KW-1185">Reference proteome</keyword>